<evidence type="ECO:0000256" key="1">
    <source>
        <dbReference type="SAM" id="Phobius"/>
    </source>
</evidence>
<comment type="caution">
    <text evidence="2">The sequence shown here is derived from an EMBL/GenBank/DDBJ whole genome shotgun (WGS) entry which is preliminary data.</text>
</comment>
<keyword evidence="1" id="KW-0472">Membrane</keyword>
<dbReference type="AlphaFoldDB" id="A0A419DDS4"/>
<feature type="transmembrane region" description="Helical" evidence="1">
    <location>
        <begin position="12"/>
        <end position="31"/>
    </location>
</feature>
<sequence>MAEHFLSPKLFLRDLLVNFISGLAGGAVVGIFSGKLWLGLLSFLLIVIVIFSFWLWTKYKRMLRLILSGNAGYYYSFDLEENPKVWQEAKESFCYLGISFDSVMEHFRSWIEKNPLSEYRILLMKPDSSALKKQESFQKGHDLNVTLDKLPSAAQEAIQTAVDATSQRIRGSLSILKNTIPYKEGRLKIKLYDEFSPWWVYILDDRKVYVGILEKGKRGIESPVVIMGKNDEYTSPFDAFKNNWERIWQSAEDA</sequence>
<evidence type="ECO:0000313" key="2">
    <source>
        <dbReference type="EMBL" id="RJO61281.1"/>
    </source>
</evidence>
<accession>A0A419DDS4</accession>
<evidence type="ECO:0000313" key="3">
    <source>
        <dbReference type="Proteomes" id="UP000285655"/>
    </source>
</evidence>
<feature type="transmembrane region" description="Helical" evidence="1">
    <location>
        <begin position="37"/>
        <end position="56"/>
    </location>
</feature>
<name>A0A419DDS4_9BACT</name>
<gene>
    <name evidence="2" type="ORF">C4544_03250</name>
</gene>
<proteinExistence type="predicted"/>
<keyword evidence="1" id="KW-1133">Transmembrane helix</keyword>
<reference evidence="2 3" key="1">
    <citation type="journal article" date="2017" name="ISME J.">
        <title>Energy and carbon metabolisms in a deep terrestrial subsurface fluid microbial community.</title>
        <authorList>
            <person name="Momper L."/>
            <person name="Jungbluth S.P."/>
            <person name="Lee M.D."/>
            <person name="Amend J.P."/>
        </authorList>
    </citation>
    <scope>NUCLEOTIDE SEQUENCE [LARGE SCALE GENOMIC DNA]</scope>
    <source>
        <strain evidence="2">SURF_29</strain>
    </source>
</reference>
<protein>
    <submittedName>
        <fullName evidence="2">Uncharacterized protein</fullName>
    </submittedName>
</protein>
<keyword evidence="1" id="KW-0812">Transmembrane</keyword>
<dbReference type="EMBL" id="QZJW01000022">
    <property type="protein sequence ID" value="RJO61281.1"/>
    <property type="molecule type" value="Genomic_DNA"/>
</dbReference>
<organism evidence="2 3">
    <name type="scientific">candidate division WS5 bacterium</name>
    <dbReference type="NCBI Taxonomy" id="2093353"/>
    <lineage>
        <taxon>Bacteria</taxon>
        <taxon>candidate division WS5</taxon>
    </lineage>
</organism>
<dbReference type="Proteomes" id="UP000285655">
    <property type="component" value="Unassembled WGS sequence"/>
</dbReference>